<gene>
    <name evidence="3" type="primary">SPO22</name>
    <name evidence="3" type="ORF">SLS60_004095</name>
</gene>
<name>A0ABR3RR39_9PLEO</name>
<dbReference type="EMBL" id="JAKJXO020000004">
    <property type="protein sequence ID" value="KAL1606688.1"/>
    <property type="molecule type" value="Genomic_DNA"/>
</dbReference>
<dbReference type="Pfam" id="PF08631">
    <property type="entry name" value="SPO22"/>
    <property type="match status" value="1"/>
</dbReference>
<keyword evidence="1" id="KW-0469">Meiosis</keyword>
<evidence type="ECO:0000256" key="2">
    <source>
        <dbReference type="ARBA" id="ARBA00031845"/>
    </source>
</evidence>
<dbReference type="PANTHER" id="PTHR40375:SF2">
    <property type="entry name" value="SPORULATION-SPECIFIC PROTEIN 22"/>
    <property type="match status" value="1"/>
</dbReference>
<comment type="caution">
    <text evidence="3">The sequence shown here is derived from an EMBL/GenBank/DDBJ whole genome shotgun (WGS) entry which is preliminary data.</text>
</comment>
<organism evidence="3 4">
    <name type="scientific">Paraconiothyrium brasiliense</name>
    <dbReference type="NCBI Taxonomy" id="300254"/>
    <lineage>
        <taxon>Eukaryota</taxon>
        <taxon>Fungi</taxon>
        <taxon>Dikarya</taxon>
        <taxon>Ascomycota</taxon>
        <taxon>Pezizomycotina</taxon>
        <taxon>Dothideomycetes</taxon>
        <taxon>Pleosporomycetidae</taxon>
        <taxon>Pleosporales</taxon>
        <taxon>Massarineae</taxon>
        <taxon>Didymosphaeriaceae</taxon>
        <taxon>Paraconiothyrium</taxon>
    </lineage>
</organism>
<dbReference type="InterPro" id="IPR013940">
    <property type="entry name" value="Spo22/ZIP4/TEX11"/>
</dbReference>
<dbReference type="InterPro" id="IPR039057">
    <property type="entry name" value="Spo22/ZIP4"/>
</dbReference>
<proteinExistence type="predicted"/>
<sequence>MAPFHPTAKAEREKKVNFVCSFASGLTDRLDASSDKEFADDLQAQIRGLPLAASSAVAAKQDELEKLGTDLWNTSTRLRRGLPHTNGDLSEETLRKDHEIGLLRVFSFLLLASAGSQSVKGQERKNCIRLMKIALKAARWCIENKEVGNATKVLEHAAEYQEILAQEGEKRTGETELGERLRVEYYALRTALAWRSNRLDTAEHMFTKCKTLSRFLTASLAEGIADLFYEMGKDLLSKHDYEASIRWLERAHDVVGEQSLERLSAEAGELKDQEGKMSISLLRLEILYSEAKVDPEQVYLGEWYNIEQKTVQVIDATAIRRACLQTLLIASVLHRVIRSVVLNERNVKTYVEPLVRQTIGLTTFQDFAPCSQAEGPQVIDELISTRLFREEKVAWVEKAVITRIWITCTTHVVEGTINQLRGLFDEVLRNIQAPFSAQVTHAAQTLLWKQIEATSSQGQHEEAEAWCGICLHALFDMAGEINKSKIARSLARKWCMEIPVLTSNRKMIMCTMARHDYAAAREIFLKMSDPGREDRITRYMMYKVALHGNYPDLAAECLDTVCRHSSKDTSLLYACVIEAQQSGNKREGIAALEKLLEKYNDQVPAGVHLPALLRMTVRLLMSEQIKNGVFQKGIFKQICRTFEGGASSVLNHRAELIVRSVSPCEGFATKTQYPQQGTIQNYVQVSKHGREFRLVSTAFVDKLRGSSKTDIIAKHSQVIKLELEAALKREQWEEMDDLFEECWRYGESQHYDTLADLVLIMYSSMSKDKVDGKYQTSGFIMVSANLNNDTPSHMPETPPPTSPYASMAFDVARTDQDVKELNHYPATELEWLATTAFNHAVDYYVQEKDEKCKLWAEKALTLADWGEDDNKLRDALMNKYKGLTWDDEN</sequence>
<keyword evidence="4" id="KW-1185">Reference proteome</keyword>
<evidence type="ECO:0000256" key="1">
    <source>
        <dbReference type="ARBA" id="ARBA00023254"/>
    </source>
</evidence>
<protein>
    <recommendedName>
        <fullName evidence="2">Protein ZIP4 homolog</fullName>
    </recommendedName>
</protein>
<evidence type="ECO:0000313" key="3">
    <source>
        <dbReference type="EMBL" id="KAL1606688.1"/>
    </source>
</evidence>
<dbReference type="PANTHER" id="PTHR40375">
    <property type="entry name" value="SPORULATION-SPECIFIC PROTEIN 22"/>
    <property type="match status" value="1"/>
</dbReference>
<reference evidence="3 4" key="1">
    <citation type="submission" date="2024-02" db="EMBL/GenBank/DDBJ databases">
        <title>De novo assembly and annotation of 12 fungi associated with fruit tree decline syndrome in Ontario, Canada.</title>
        <authorList>
            <person name="Sulman M."/>
            <person name="Ellouze W."/>
            <person name="Ilyukhin E."/>
        </authorList>
    </citation>
    <scope>NUCLEOTIDE SEQUENCE [LARGE SCALE GENOMIC DNA]</scope>
    <source>
        <strain evidence="3 4">M42-189</strain>
    </source>
</reference>
<evidence type="ECO:0000313" key="4">
    <source>
        <dbReference type="Proteomes" id="UP001521785"/>
    </source>
</evidence>
<accession>A0ABR3RR39</accession>
<dbReference type="InterPro" id="IPR011990">
    <property type="entry name" value="TPR-like_helical_dom_sf"/>
</dbReference>
<dbReference type="Proteomes" id="UP001521785">
    <property type="component" value="Unassembled WGS sequence"/>
</dbReference>
<dbReference type="SUPFAM" id="SSF48452">
    <property type="entry name" value="TPR-like"/>
    <property type="match status" value="1"/>
</dbReference>
<dbReference type="Gene3D" id="1.25.40.10">
    <property type="entry name" value="Tetratricopeptide repeat domain"/>
    <property type="match status" value="1"/>
</dbReference>